<dbReference type="EMBL" id="CAFBMO010000041">
    <property type="protein sequence ID" value="CAB4909878.1"/>
    <property type="molecule type" value="Genomic_DNA"/>
</dbReference>
<organism evidence="3">
    <name type="scientific">freshwater metagenome</name>
    <dbReference type="NCBI Taxonomy" id="449393"/>
    <lineage>
        <taxon>unclassified sequences</taxon>
        <taxon>metagenomes</taxon>
        <taxon>ecological metagenomes</taxon>
    </lineage>
</organism>
<proteinExistence type="predicted"/>
<keyword evidence="1" id="KW-1133">Transmembrane helix</keyword>
<accession>A0A6J6HUF3</accession>
<gene>
    <name evidence="3" type="ORF">UFOPK1908_00427</name>
    <name evidence="4" type="ORF">UFOPK3576_01031</name>
</gene>
<sequence length="453" mass="47724">MRPSVLGIGVGTALGGVVGAKARGKTLVPWPTKVRDAFPGVLGGLTGTITGVAIDALIAAARRPQRVPATVVATAGIFAVAGFAGKFAAGNVFAGLAEKSRALDPGFADAPADPLVTGSVASPIPHQTLGREGARFVGTVTTADDVEFVTGKSRVIEPVRVFIGVDSAPTVAERVQLAMEELHRTGAFDRANLLIQAPAGSGYANSTPVDVLEILTHGDAASVAIGYGLLPSFLSLGKVAIASQTQRELLDAIVAELRDRPTKPRLLLYGESLGAKVQEAAVPAGLVDLDAYGIAQALWVGTPGGKVADEFHARCADSSVTVDNPSQIPSDLTNRPRVWFLEHDGDPVVRFRPELLNDCPFWLTPGKPRGRNIPEEMTWKPLVTWAQVLVDVLYATDVKPGDFKSLGHDYRADLGAVVTSAYALEASPEVADRLETRLRELEIDRAARIEGSV</sequence>
<evidence type="ECO:0000313" key="4">
    <source>
        <dbReference type="EMBL" id="CAB4909878.1"/>
    </source>
</evidence>
<feature type="transmembrane region" description="Helical" evidence="1">
    <location>
        <begin position="67"/>
        <end position="89"/>
    </location>
</feature>
<evidence type="ECO:0000256" key="1">
    <source>
        <dbReference type="SAM" id="Phobius"/>
    </source>
</evidence>
<dbReference type="AlphaFoldDB" id="A0A6J6HUF3"/>
<keyword evidence="1" id="KW-0472">Membrane</keyword>
<name>A0A6J6HUF3_9ZZZZ</name>
<reference evidence="3" key="1">
    <citation type="submission" date="2020-05" db="EMBL/GenBank/DDBJ databases">
        <authorList>
            <person name="Chiriac C."/>
            <person name="Salcher M."/>
            <person name="Ghai R."/>
            <person name="Kavagutti S V."/>
        </authorList>
    </citation>
    <scope>NUCLEOTIDE SEQUENCE</scope>
</reference>
<dbReference type="EMBL" id="CAEZVB010000011">
    <property type="protein sequence ID" value="CAB4616646.1"/>
    <property type="molecule type" value="Genomic_DNA"/>
</dbReference>
<dbReference type="Pfam" id="PF10081">
    <property type="entry name" value="Abhydrolase_9"/>
    <property type="match status" value="1"/>
</dbReference>
<dbReference type="InterPro" id="IPR027787">
    <property type="entry name" value="Alpha/beta-hydrolase_catalytic"/>
</dbReference>
<keyword evidence="1" id="KW-0812">Transmembrane</keyword>
<feature type="transmembrane region" description="Helical" evidence="1">
    <location>
        <begin position="38"/>
        <end position="60"/>
    </location>
</feature>
<feature type="domain" description="Alpha/beta-hydrolase catalytic" evidence="2">
    <location>
        <begin position="159"/>
        <end position="416"/>
    </location>
</feature>
<protein>
    <submittedName>
        <fullName evidence="3">Unannotated protein</fullName>
    </submittedName>
</protein>
<evidence type="ECO:0000313" key="3">
    <source>
        <dbReference type="EMBL" id="CAB4616646.1"/>
    </source>
</evidence>
<evidence type="ECO:0000259" key="2">
    <source>
        <dbReference type="Pfam" id="PF10081"/>
    </source>
</evidence>